<evidence type="ECO:0000256" key="1">
    <source>
        <dbReference type="SAM" id="MobiDB-lite"/>
    </source>
</evidence>
<evidence type="ECO:0000256" key="3">
    <source>
        <dbReference type="SAM" id="SignalP"/>
    </source>
</evidence>
<dbReference type="OrthoDB" id="2331100at2759"/>
<keyword evidence="3" id="KW-0732">Signal</keyword>
<dbReference type="EMBL" id="AMGW01000003">
    <property type="protein sequence ID" value="EXJ60056.1"/>
    <property type="molecule type" value="Genomic_DNA"/>
</dbReference>
<proteinExistence type="predicted"/>
<dbReference type="STRING" id="1182544.W9W6A2"/>
<dbReference type="PANTHER" id="PTHR34883:SF8">
    <property type="entry name" value="EXTRACELLULAR SERINE-RICH PROTEIN (AFU_ORTHOLOGUE AFUA_6G00670)"/>
    <property type="match status" value="1"/>
</dbReference>
<dbReference type="InterPro" id="IPR052953">
    <property type="entry name" value="Ser-rich/MCO-related"/>
</dbReference>
<dbReference type="SUPFAM" id="SSF49503">
    <property type="entry name" value="Cupredoxins"/>
    <property type="match status" value="1"/>
</dbReference>
<feature type="region of interest" description="Disordered" evidence="1">
    <location>
        <begin position="194"/>
        <end position="216"/>
    </location>
</feature>
<feature type="region of interest" description="Disordered" evidence="1">
    <location>
        <begin position="417"/>
        <end position="455"/>
    </location>
</feature>
<sequence>MRLLYLALAALLSTALAQESTTDSSTATSTSSQAFTTTIAVGRAGHTFSPDVVQVPVGGFVEFDFYPTNHSVIRAEYLNPCVPYEITGIGKVGFYSGFRPVDAILADPPKWTLQINDSDPIFFYCGAPGSCTTYQMVGVINPNASVSLDTHKQYAADADFALLPGEPWPDEHDPSVTTSTSTATAIYTTSMTATMSSTPTTSGSASGATATPESHAHQSTLSTGAIAGIAVGGAAVVLAAAALIFFCGRRSRRRARNEQPTAPTTPAMGPTHPPAYVPPATNYGYMSPTNKHLSMTTATPVTDAFGNPIHNGGGPYSGGGYPAATYPQGYAGQPPMQQSQSPHMMGVGNPRASYPQHSPSTDIFGTIQQQQQQQQHMHDTQSAAEVHSLRASSPSSMHASHAAPAPVVGGIEAFLQRQGRTSPQPESEVPGDQAFPHGGVGPYEMAATGTHLRQS</sequence>
<keyword evidence="2" id="KW-1133">Transmembrane helix</keyword>
<dbReference type="Gene3D" id="2.60.40.420">
    <property type="entry name" value="Cupredoxins - blue copper proteins"/>
    <property type="match status" value="1"/>
</dbReference>
<dbReference type="Proteomes" id="UP000019473">
    <property type="component" value="Unassembled WGS sequence"/>
</dbReference>
<keyword evidence="5" id="KW-1185">Reference proteome</keyword>
<dbReference type="AlphaFoldDB" id="W9W6A2"/>
<gene>
    <name evidence="4" type="ORF">A1O7_04205</name>
</gene>
<evidence type="ECO:0000256" key="2">
    <source>
        <dbReference type="SAM" id="Phobius"/>
    </source>
</evidence>
<feature type="signal peptide" evidence="3">
    <location>
        <begin position="1"/>
        <end position="17"/>
    </location>
</feature>
<accession>W9W6A2</accession>
<dbReference type="HOGENOM" id="CLU_043835_0_0_1"/>
<dbReference type="eggNOG" id="ENOG502S0EC">
    <property type="taxonomic scope" value="Eukaryota"/>
</dbReference>
<name>W9W6A2_9EURO</name>
<dbReference type="VEuPathDB" id="FungiDB:A1O7_04205"/>
<dbReference type="RefSeq" id="XP_007756409.1">
    <property type="nucleotide sequence ID" value="XM_007758219.1"/>
</dbReference>
<feature type="region of interest" description="Disordered" evidence="1">
    <location>
        <begin position="252"/>
        <end position="273"/>
    </location>
</feature>
<comment type="caution">
    <text evidence="4">The sequence shown here is derived from an EMBL/GenBank/DDBJ whole genome shotgun (WGS) entry which is preliminary data.</text>
</comment>
<keyword evidence="2" id="KW-0472">Membrane</keyword>
<reference evidence="4 5" key="1">
    <citation type="submission" date="2013-03" db="EMBL/GenBank/DDBJ databases">
        <title>The Genome Sequence of Cladophialophora yegresii CBS 114405.</title>
        <authorList>
            <consortium name="The Broad Institute Genomics Platform"/>
            <person name="Cuomo C."/>
            <person name="de Hoog S."/>
            <person name="Gorbushina A."/>
            <person name="Walker B."/>
            <person name="Young S.K."/>
            <person name="Zeng Q."/>
            <person name="Gargeya S."/>
            <person name="Fitzgerald M."/>
            <person name="Haas B."/>
            <person name="Abouelleil A."/>
            <person name="Allen A.W."/>
            <person name="Alvarado L."/>
            <person name="Arachchi H.M."/>
            <person name="Berlin A.M."/>
            <person name="Chapman S.B."/>
            <person name="Gainer-Dewar J."/>
            <person name="Goldberg J."/>
            <person name="Griggs A."/>
            <person name="Gujja S."/>
            <person name="Hansen M."/>
            <person name="Howarth C."/>
            <person name="Imamovic A."/>
            <person name="Ireland A."/>
            <person name="Larimer J."/>
            <person name="McCowan C."/>
            <person name="Murphy C."/>
            <person name="Pearson M."/>
            <person name="Poon T.W."/>
            <person name="Priest M."/>
            <person name="Roberts A."/>
            <person name="Saif S."/>
            <person name="Shea T."/>
            <person name="Sisk P."/>
            <person name="Sykes S."/>
            <person name="Wortman J."/>
            <person name="Nusbaum C."/>
            <person name="Birren B."/>
        </authorList>
    </citation>
    <scope>NUCLEOTIDE SEQUENCE [LARGE SCALE GENOMIC DNA]</scope>
    <source>
        <strain evidence="4 5">CBS 114405</strain>
    </source>
</reference>
<protein>
    <recommendedName>
        <fullName evidence="6">Phytocyanin domain-containing protein</fullName>
    </recommendedName>
</protein>
<evidence type="ECO:0000313" key="5">
    <source>
        <dbReference type="Proteomes" id="UP000019473"/>
    </source>
</evidence>
<feature type="compositionally biased region" description="Low complexity" evidence="1">
    <location>
        <begin position="194"/>
        <end position="212"/>
    </location>
</feature>
<dbReference type="CDD" id="cd00920">
    <property type="entry name" value="Cupredoxin"/>
    <property type="match status" value="1"/>
</dbReference>
<feature type="compositionally biased region" description="Low complexity" evidence="1">
    <location>
        <begin position="260"/>
        <end position="270"/>
    </location>
</feature>
<organism evidence="4 5">
    <name type="scientific">Cladophialophora yegresii CBS 114405</name>
    <dbReference type="NCBI Taxonomy" id="1182544"/>
    <lineage>
        <taxon>Eukaryota</taxon>
        <taxon>Fungi</taxon>
        <taxon>Dikarya</taxon>
        <taxon>Ascomycota</taxon>
        <taxon>Pezizomycotina</taxon>
        <taxon>Eurotiomycetes</taxon>
        <taxon>Chaetothyriomycetidae</taxon>
        <taxon>Chaetothyriales</taxon>
        <taxon>Herpotrichiellaceae</taxon>
        <taxon>Cladophialophora</taxon>
    </lineage>
</organism>
<keyword evidence="2" id="KW-0812">Transmembrane</keyword>
<evidence type="ECO:0000313" key="4">
    <source>
        <dbReference type="EMBL" id="EXJ60056.1"/>
    </source>
</evidence>
<dbReference type="InterPro" id="IPR008972">
    <property type="entry name" value="Cupredoxin"/>
</dbReference>
<evidence type="ECO:0008006" key="6">
    <source>
        <dbReference type="Google" id="ProtNLM"/>
    </source>
</evidence>
<dbReference type="GeneID" id="19178794"/>
<dbReference type="PANTHER" id="PTHR34883">
    <property type="entry name" value="SERINE-RICH PROTEIN, PUTATIVE-RELATED-RELATED"/>
    <property type="match status" value="1"/>
</dbReference>
<feature type="transmembrane region" description="Helical" evidence="2">
    <location>
        <begin position="225"/>
        <end position="247"/>
    </location>
</feature>
<feature type="chain" id="PRO_5004933394" description="Phytocyanin domain-containing protein" evidence="3">
    <location>
        <begin position="18"/>
        <end position="455"/>
    </location>
</feature>